<keyword evidence="1" id="KW-0812">Transmembrane</keyword>
<keyword evidence="1" id="KW-0472">Membrane</keyword>
<organism evidence="2">
    <name type="scientific">Rhizophora mucronata</name>
    <name type="common">Asiatic mangrove</name>
    <dbReference type="NCBI Taxonomy" id="61149"/>
    <lineage>
        <taxon>Eukaryota</taxon>
        <taxon>Viridiplantae</taxon>
        <taxon>Streptophyta</taxon>
        <taxon>Embryophyta</taxon>
        <taxon>Tracheophyta</taxon>
        <taxon>Spermatophyta</taxon>
        <taxon>Magnoliopsida</taxon>
        <taxon>eudicotyledons</taxon>
        <taxon>Gunneridae</taxon>
        <taxon>Pentapetalae</taxon>
        <taxon>rosids</taxon>
        <taxon>fabids</taxon>
        <taxon>Malpighiales</taxon>
        <taxon>Rhizophoraceae</taxon>
        <taxon>Rhizophora</taxon>
    </lineage>
</organism>
<feature type="transmembrane region" description="Helical" evidence="1">
    <location>
        <begin position="15"/>
        <end position="36"/>
    </location>
</feature>
<evidence type="ECO:0000256" key="1">
    <source>
        <dbReference type="SAM" id="Phobius"/>
    </source>
</evidence>
<evidence type="ECO:0000313" key="2">
    <source>
        <dbReference type="EMBL" id="MBX53422.1"/>
    </source>
</evidence>
<accession>A0A2P2PFD9</accession>
<sequence>MFCDLRNNGASKETLFPPLFLFFVPSGCFLGGIQIINLQQTIFPQFLYEMDALV</sequence>
<dbReference type="AlphaFoldDB" id="A0A2P2PFD9"/>
<name>A0A2P2PFD9_RHIMU</name>
<proteinExistence type="predicted"/>
<keyword evidence="1" id="KW-1133">Transmembrane helix</keyword>
<protein>
    <submittedName>
        <fullName evidence="2">Uncharacterized protein</fullName>
    </submittedName>
</protein>
<reference evidence="2" key="1">
    <citation type="submission" date="2018-02" db="EMBL/GenBank/DDBJ databases">
        <title>Rhizophora mucronata_Transcriptome.</title>
        <authorList>
            <person name="Meera S.P."/>
            <person name="Sreeshan A."/>
            <person name="Augustine A."/>
        </authorList>
    </citation>
    <scope>NUCLEOTIDE SEQUENCE</scope>
    <source>
        <tissue evidence="2">Leaf</tissue>
    </source>
</reference>
<dbReference type="EMBL" id="GGEC01072938">
    <property type="protein sequence ID" value="MBX53422.1"/>
    <property type="molecule type" value="Transcribed_RNA"/>
</dbReference>